<dbReference type="Pfam" id="PF04351">
    <property type="entry name" value="PilP"/>
    <property type="match status" value="1"/>
</dbReference>
<reference evidence="2 4" key="1">
    <citation type="submission" date="2017-07" db="EMBL/GenBank/DDBJ databases">
        <title>Virulence factors identified in Actinobacillus seminis.</title>
        <authorList>
            <person name="Negrete-Abascal E."/>
            <person name="Vaca-Pacheco S."/>
            <person name="Montes-Garcia F."/>
            <person name="Leyto-Gil A.M."/>
            <person name="Fragoso-Garcia E."/>
            <person name="Carvente-Garcia R."/>
            <person name="Perez-Agueros S."/>
            <person name="Castelan-Sanchez H.G."/>
            <person name="Garcia-Molina A."/>
            <person name="Villamar T.E."/>
            <person name="Vazquez-Cruz C."/>
        </authorList>
    </citation>
    <scope>NUCLEOTIDE SEQUENCE [LARGE SCALE GENOMIC DNA]</scope>
    <source>
        <strain evidence="2 4">ATCC 15768</strain>
    </source>
</reference>
<dbReference type="RefSeq" id="WP_094946281.1">
    <property type="nucleotide sequence ID" value="NZ_NLFK01000004.1"/>
</dbReference>
<evidence type="ECO:0000313" key="5">
    <source>
        <dbReference type="Proteomes" id="UP000254507"/>
    </source>
</evidence>
<evidence type="ECO:0000313" key="4">
    <source>
        <dbReference type="Proteomes" id="UP000215738"/>
    </source>
</evidence>
<dbReference type="EMBL" id="UFSB01000001">
    <property type="protein sequence ID" value="SUU34040.1"/>
    <property type="molecule type" value="Genomic_DNA"/>
</dbReference>
<feature type="signal peptide" evidence="1">
    <location>
        <begin position="1"/>
        <end position="20"/>
    </location>
</feature>
<name>A0A263HCH0_9PAST</name>
<evidence type="ECO:0000313" key="2">
    <source>
        <dbReference type="EMBL" id="OZN25195.1"/>
    </source>
</evidence>
<organism evidence="3 5">
    <name type="scientific">Actinobacillus seminis</name>
    <dbReference type="NCBI Taxonomy" id="722"/>
    <lineage>
        <taxon>Bacteria</taxon>
        <taxon>Pseudomonadati</taxon>
        <taxon>Pseudomonadota</taxon>
        <taxon>Gammaproteobacteria</taxon>
        <taxon>Pasteurellales</taxon>
        <taxon>Pasteurellaceae</taxon>
        <taxon>Actinobacillus</taxon>
    </lineage>
</organism>
<gene>
    <name evidence="2" type="ORF">CFY87_05685</name>
    <name evidence="3" type="ORF">NCTC10851_00121</name>
</gene>
<dbReference type="Gene3D" id="2.30.30.830">
    <property type="match status" value="1"/>
</dbReference>
<dbReference type="InterPro" id="IPR007446">
    <property type="entry name" value="PilP"/>
</dbReference>
<dbReference type="OrthoDB" id="5679363at2"/>
<dbReference type="Proteomes" id="UP000215738">
    <property type="component" value="Unassembled WGS sequence"/>
</dbReference>
<proteinExistence type="predicted"/>
<evidence type="ECO:0000256" key="1">
    <source>
        <dbReference type="SAM" id="SignalP"/>
    </source>
</evidence>
<dbReference type="AlphaFoldDB" id="A0A263HCH0"/>
<keyword evidence="1" id="KW-0732">Signal</keyword>
<accession>A0A263HCH0</accession>
<evidence type="ECO:0000313" key="3">
    <source>
        <dbReference type="EMBL" id="SUU34040.1"/>
    </source>
</evidence>
<dbReference type="EMBL" id="NLFK01000004">
    <property type="protein sequence ID" value="OZN25195.1"/>
    <property type="molecule type" value="Genomic_DNA"/>
</dbReference>
<dbReference type="Proteomes" id="UP000254507">
    <property type="component" value="Unassembled WGS sequence"/>
</dbReference>
<evidence type="ECO:0008006" key="6">
    <source>
        <dbReference type="Google" id="ProtNLM"/>
    </source>
</evidence>
<keyword evidence="4" id="KW-1185">Reference proteome</keyword>
<feature type="chain" id="PRO_5044571890" description="Pilus assembly protein PilP" evidence="1">
    <location>
        <begin position="21"/>
        <end position="128"/>
    </location>
</feature>
<protein>
    <recommendedName>
        <fullName evidence="6">Pilus assembly protein PilP</fullName>
    </recommendedName>
</protein>
<sequence length="128" mass="14357">MKVRRYLPILFCLIATLTQASDPFDRRQRQTGAPMDTAIATSLCRRDVATLAPKTPINQLKIIGVIIQFEQAKVLFSSPDQTVISASKGDNIGQEKMQIAQISTHQIQLLNWQNSVDCRQAETVLLKF</sequence>
<dbReference type="InParanoid" id="A0A263HCH0"/>
<reference evidence="3 5" key="2">
    <citation type="submission" date="2018-06" db="EMBL/GenBank/DDBJ databases">
        <authorList>
            <consortium name="Pathogen Informatics"/>
            <person name="Doyle S."/>
        </authorList>
    </citation>
    <scope>NUCLEOTIDE SEQUENCE [LARGE SCALE GENOMIC DNA]</scope>
    <source>
        <strain evidence="3 5">NCTC10851</strain>
    </source>
</reference>